<dbReference type="AlphaFoldDB" id="A0A426ZYV2"/>
<evidence type="ECO:0000256" key="1">
    <source>
        <dbReference type="ARBA" id="ARBA00022598"/>
    </source>
</evidence>
<evidence type="ECO:0000313" key="7">
    <source>
        <dbReference type="EMBL" id="RRT69199.1"/>
    </source>
</evidence>
<dbReference type="EMBL" id="AMZH03004424">
    <property type="protein sequence ID" value="RRT69199.1"/>
    <property type="molecule type" value="Genomic_DNA"/>
</dbReference>
<dbReference type="PRINTS" id="PR00987">
    <property type="entry name" value="TRNASYNTHGLU"/>
</dbReference>
<comment type="caution">
    <text evidence="7">The sequence shown here is derived from an EMBL/GenBank/DDBJ whole genome shotgun (WGS) entry which is preliminary data.</text>
</comment>
<dbReference type="GO" id="GO:0009791">
    <property type="term" value="P:post-embryonic development"/>
    <property type="evidence" value="ECO:0007669"/>
    <property type="project" value="UniProtKB-ARBA"/>
</dbReference>
<evidence type="ECO:0000313" key="8">
    <source>
        <dbReference type="Proteomes" id="UP000287651"/>
    </source>
</evidence>
<dbReference type="Gene3D" id="3.40.50.620">
    <property type="entry name" value="HUPs"/>
    <property type="match status" value="2"/>
</dbReference>
<dbReference type="Gene3D" id="3.90.800.10">
    <property type="entry name" value="Glutamyl-tRNA Synthetase, Domain 3"/>
    <property type="match status" value="1"/>
</dbReference>
<evidence type="ECO:0000256" key="4">
    <source>
        <dbReference type="ARBA" id="ARBA00023146"/>
    </source>
</evidence>
<feature type="domain" description="Glutamyl/glutaminyl-tRNA synthetase class Ib catalytic" evidence="6">
    <location>
        <begin position="55"/>
        <end position="85"/>
    </location>
</feature>
<keyword evidence="1 5" id="KW-0436">Ligase</keyword>
<dbReference type="GO" id="GO:0004818">
    <property type="term" value="F:glutamate-tRNA ligase activity"/>
    <property type="evidence" value="ECO:0007669"/>
    <property type="project" value="TreeGrafter"/>
</dbReference>
<accession>A0A426ZYV2</accession>
<dbReference type="InterPro" id="IPR001412">
    <property type="entry name" value="aa-tRNA-synth_I_CS"/>
</dbReference>
<dbReference type="InterPro" id="IPR014729">
    <property type="entry name" value="Rossmann-like_a/b/a_fold"/>
</dbReference>
<proteinExistence type="inferred from homology"/>
<dbReference type="GO" id="GO:0005524">
    <property type="term" value="F:ATP binding"/>
    <property type="evidence" value="ECO:0007669"/>
    <property type="project" value="UniProtKB-KW"/>
</dbReference>
<dbReference type="GO" id="GO:0005739">
    <property type="term" value="C:mitochondrion"/>
    <property type="evidence" value="ECO:0007669"/>
    <property type="project" value="TreeGrafter"/>
</dbReference>
<evidence type="ECO:0000256" key="5">
    <source>
        <dbReference type="RuleBase" id="RU363037"/>
    </source>
</evidence>
<evidence type="ECO:0000256" key="2">
    <source>
        <dbReference type="ARBA" id="ARBA00022741"/>
    </source>
</evidence>
<keyword evidence="4 5" id="KW-0030">Aminoacyl-tRNA synthetase</keyword>
<dbReference type="Proteomes" id="UP000287651">
    <property type="component" value="Unassembled WGS sequence"/>
</dbReference>
<keyword evidence="5" id="KW-0648">Protein biosynthesis</keyword>
<gene>
    <name evidence="7" type="ORF">B296_00037617</name>
</gene>
<dbReference type="PANTHER" id="PTHR43311:SF2">
    <property type="entry name" value="GLUTAMATE--TRNA LIGASE, MITOCHONDRIAL-RELATED"/>
    <property type="match status" value="1"/>
</dbReference>
<name>A0A426ZYV2_ENSVE</name>
<protein>
    <recommendedName>
        <fullName evidence="6">Glutamyl/glutaminyl-tRNA synthetase class Ib catalytic domain-containing protein</fullName>
    </recommendedName>
</protein>
<dbReference type="GO" id="GO:0048608">
    <property type="term" value="P:reproductive structure development"/>
    <property type="evidence" value="ECO:0007669"/>
    <property type="project" value="UniProtKB-ARBA"/>
</dbReference>
<evidence type="ECO:0000256" key="3">
    <source>
        <dbReference type="ARBA" id="ARBA00022840"/>
    </source>
</evidence>
<sequence>MASLVGSPWARIRVLPELPAPLFRRGFAAKPYISIRWRNLSVSASSANAGPTEGEVRVRFAPSPTGNLHVGGARTALFNYLFARCVLARFLNRLMRERNSLYKEYAEKLLESGAVYRCFCSNEALGFSMPSFAHVSLILAPDRSKLSKRHGATSVGQLSEVAASLISAYDGGELPAALEEGHAGWQKWVKGFGKLLKRKVSSF</sequence>
<dbReference type="PANTHER" id="PTHR43311">
    <property type="entry name" value="GLUTAMATE--TRNA LIGASE"/>
    <property type="match status" value="1"/>
</dbReference>
<keyword evidence="2 5" id="KW-0547">Nucleotide-binding</keyword>
<dbReference type="InterPro" id="IPR020058">
    <property type="entry name" value="Glu/Gln-tRNA-synth_Ib_cat-dom"/>
</dbReference>
<keyword evidence="3 5" id="KW-0067">ATP-binding</keyword>
<dbReference type="GO" id="GO:0006424">
    <property type="term" value="P:glutamyl-tRNA aminoacylation"/>
    <property type="evidence" value="ECO:0007669"/>
    <property type="project" value="TreeGrafter"/>
</dbReference>
<comment type="similarity">
    <text evidence="5">Belongs to the class-I aminoacyl-tRNA synthetase family.</text>
</comment>
<dbReference type="InterPro" id="IPR000924">
    <property type="entry name" value="Glu/Gln-tRNA-synth"/>
</dbReference>
<dbReference type="PROSITE" id="PS00178">
    <property type="entry name" value="AA_TRNA_LIGASE_I"/>
    <property type="match status" value="1"/>
</dbReference>
<evidence type="ECO:0000259" key="6">
    <source>
        <dbReference type="Pfam" id="PF00749"/>
    </source>
</evidence>
<reference evidence="7 8" key="1">
    <citation type="journal article" date="2014" name="Agronomy (Basel)">
        <title>A Draft Genome Sequence for Ensete ventricosum, the Drought-Tolerant Tree Against Hunger.</title>
        <authorList>
            <person name="Harrison J."/>
            <person name="Moore K.A."/>
            <person name="Paszkiewicz K."/>
            <person name="Jones T."/>
            <person name="Grant M."/>
            <person name="Ambacheew D."/>
            <person name="Muzemil S."/>
            <person name="Studholme D.J."/>
        </authorList>
    </citation>
    <scope>NUCLEOTIDE SEQUENCE [LARGE SCALE GENOMIC DNA]</scope>
</reference>
<dbReference type="Pfam" id="PF00749">
    <property type="entry name" value="tRNA-synt_1c"/>
    <property type="match status" value="1"/>
</dbReference>
<dbReference type="SUPFAM" id="SSF52374">
    <property type="entry name" value="Nucleotidylyl transferase"/>
    <property type="match status" value="2"/>
</dbReference>
<organism evidence="7 8">
    <name type="scientific">Ensete ventricosum</name>
    <name type="common">Abyssinian banana</name>
    <name type="synonym">Musa ensete</name>
    <dbReference type="NCBI Taxonomy" id="4639"/>
    <lineage>
        <taxon>Eukaryota</taxon>
        <taxon>Viridiplantae</taxon>
        <taxon>Streptophyta</taxon>
        <taxon>Embryophyta</taxon>
        <taxon>Tracheophyta</taxon>
        <taxon>Spermatophyta</taxon>
        <taxon>Magnoliopsida</taxon>
        <taxon>Liliopsida</taxon>
        <taxon>Zingiberales</taxon>
        <taxon>Musaceae</taxon>
        <taxon>Ensete</taxon>
    </lineage>
</organism>
<dbReference type="InterPro" id="IPR049940">
    <property type="entry name" value="GluQ/Sye"/>
</dbReference>